<reference evidence="2" key="1">
    <citation type="submission" date="2020-04" db="EMBL/GenBank/DDBJ databases">
        <authorList>
            <person name="Zhang T."/>
        </authorList>
    </citation>
    <scope>NUCLEOTIDE SEQUENCE</scope>
    <source>
        <strain evidence="2">HKST-UBA01</strain>
    </source>
</reference>
<evidence type="ECO:0000313" key="2">
    <source>
        <dbReference type="EMBL" id="MCA9726955.1"/>
    </source>
</evidence>
<feature type="signal peptide" evidence="1">
    <location>
        <begin position="1"/>
        <end position="23"/>
    </location>
</feature>
<dbReference type="Proteomes" id="UP000697710">
    <property type="component" value="Unassembled WGS sequence"/>
</dbReference>
<sequence length="333" mass="34408">MIRWKSMVLGLAAGLLLTGPAWARPVLLGIAATNLAGVTVGDGTILFSTSTHRNWAPASGIDESLIYNDVIAARDGFFVAVAEDGSAWRSATSAGAAFVRRSGAASAPLYGLTQIGSQLLAVGSGGTIVRASDQTAGSWVDVSSPTSQTLRAVATNGTTSTVAVGDGGTILRGGINGNEWQIVSIGESRDLLAVTADLTTGRFLAAGVGGALWSAAGDGVTWTQIDPGLTIEGALRGATQIGGATVVVGDRGEIYVSSMNFANWVLAQTPTDPETGRYDLYSVAFSGNDVVACGSRRVLLWSSIGLQWDDNAVVPVEEMSWGRVKSRFQDPAR</sequence>
<proteinExistence type="predicted"/>
<organism evidence="2 3">
    <name type="scientific">Eiseniibacteriota bacterium</name>
    <dbReference type="NCBI Taxonomy" id="2212470"/>
    <lineage>
        <taxon>Bacteria</taxon>
        <taxon>Candidatus Eiseniibacteriota</taxon>
    </lineage>
</organism>
<accession>A0A956RNQ9</accession>
<dbReference type="AlphaFoldDB" id="A0A956RNQ9"/>
<gene>
    <name evidence="2" type="ORF">KC729_04675</name>
</gene>
<evidence type="ECO:0000256" key="1">
    <source>
        <dbReference type="SAM" id="SignalP"/>
    </source>
</evidence>
<dbReference type="EMBL" id="JAGQHR010000088">
    <property type="protein sequence ID" value="MCA9726955.1"/>
    <property type="molecule type" value="Genomic_DNA"/>
</dbReference>
<name>A0A956RNQ9_UNCEI</name>
<evidence type="ECO:0000313" key="3">
    <source>
        <dbReference type="Proteomes" id="UP000697710"/>
    </source>
</evidence>
<comment type="caution">
    <text evidence="2">The sequence shown here is derived from an EMBL/GenBank/DDBJ whole genome shotgun (WGS) entry which is preliminary data.</text>
</comment>
<feature type="chain" id="PRO_5037811374" description="Photosynthesis system II assembly factor Ycf48/Hcf136-like domain-containing protein" evidence="1">
    <location>
        <begin position="24"/>
        <end position="333"/>
    </location>
</feature>
<dbReference type="SUPFAM" id="SSF110296">
    <property type="entry name" value="Oligoxyloglucan reducing end-specific cellobiohydrolase"/>
    <property type="match status" value="1"/>
</dbReference>
<evidence type="ECO:0008006" key="4">
    <source>
        <dbReference type="Google" id="ProtNLM"/>
    </source>
</evidence>
<protein>
    <recommendedName>
        <fullName evidence="4">Photosynthesis system II assembly factor Ycf48/Hcf136-like domain-containing protein</fullName>
    </recommendedName>
</protein>
<keyword evidence="1" id="KW-0732">Signal</keyword>
<reference evidence="2" key="2">
    <citation type="journal article" date="2021" name="Microbiome">
        <title>Successional dynamics and alternative stable states in a saline activated sludge microbial community over 9 years.</title>
        <authorList>
            <person name="Wang Y."/>
            <person name="Ye J."/>
            <person name="Ju F."/>
            <person name="Liu L."/>
            <person name="Boyd J.A."/>
            <person name="Deng Y."/>
            <person name="Parks D.H."/>
            <person name="Jiang X."/>
            <person name="Yin X."/>
            <person name="Woodcroft B.J."/>
            <person name="Tyson G.W."/>
            <person name="Hugenholtz P."/>
            <person name="Polz M.F."/>
            <person name="Zhang T."/>
        </authorList>
    </citation>
    <scope>NUCLEOTIDE SEQUENCE</scope>
    <source>
        <strain evidence="2">HKST-UBA01</strain>
    </source>
</reference>